<proteinExistence type="inferred from homology"/>
<evidence type="ECO:0000256" key="2">
    <source>
        <dbReference type="ARBA" id="ARBA00023163"/>
    </source>
</evidence>
<dbReference type="GO" id="GO:0006362">
    <property type="term" value="P:transcription elongation by RNA polymerase I"/>
    <property type="evidence" value="ECO:0007669"/>
    <property type="project" value="TreeGrafter"/>
</dbReference>
<dbReference type="GO" id="GO:0006383">
    <property type="term" value="P:transcription by RNA polymerase III"/>
    <property type="evidence" value="ECO:0007669"/>
    <property type="project" value="TreeGrafter"/>
</dbReference>
<sequence>MSVNEVKNKRAPIEFQIRGTETHGYSRTFCIGDEDHTLGNALRHVMMQNSKVGFAAYSVPHPSEPVVHIRVQTATPILEEEVQISAIDALKEACETLIEQCELVLEKVEETMPEVREDRIKLEEIVANEGADEDDDDGEELADKEDADGYEDGVEVMDDEAY</sequence>
<feature type="region of interest" description="Disordered" evidence="4">
    <location>
        <begin position="124"/>
        <end position="162"/>
    </location>
</feature>
<gene>
    <name evidence="6" type="ORF">EANT1437_LOCUS11556</name>
</gene>
<dbReference type="HAMAP" id="MF_00261">
    <property type="entry name" value="RNApol_arch_Rpo11"/>
    <property type="match status" value="1"/>
</dbReference>
<dbReference type="PANTHER" id="PTHR13946">
    <property type="entry name" value="DNA-DIRECTED RNA POLYMERASE I,II,III"/>
    <property type="match status" value="1"/>
</dbReference>
<keyword evidence="2" id="KW-0804">Transcription</keyword>
<keyword evidence="1" id="KW-0240">DNA-directed RNA polymerase</keyword>
<evidence type="ECO:0000256" key="1">
    <source>
        <dbReference type="ARBA" id="ARBA00022478"/>
    </source>
</evidence>
<dbReference type="SUPFAM" id="SSF55257">
    <property type="entry name" value="RBP11-like subunits of RNA polymerase"/>
    <property type="match status" value="1"/>
</dbReference>
<dbReference type="GO" id="GO:0005666">
    <property type="term" value="C:RNA polymerase III complex"/>
    <property type="evidence" value="ECO:0007669"/>
    <property type="project" value="TreeGrafter"/>
</dbReference>
<dbReference type="EMBL" id="HBHI01022478">
    <property type="protein sequence ID" value="CAD9687889.1"/>
    <property type="molecule type" value="Transcribed_RNA"/>
</dbReference>
<dbReference type="CDD" id="cd07029">
    <property type="entry name" value="RNAP_I_III_AC19"/>
    <property type="match status" value="1"/>
</dbReference>
<evidence type="ECO:0000256" key="3">
    <source>
        <dbReference type="ARBA" id="ARBA00025751"/>
    </source>
</evidence>
<feature type="compositionally biased region" description="Acidic residues" evidence="4">
    <location>
        <begin position="130"/>
        <end position="162"/>
    </location>
</feature>
<accession>A0A7S2S2T8</accession>
<dbReference type="Gene3D" id="3.30.1360.10">
    <property type="entry name" value="RNA polymerase, RBP11-like subunit"/>
    <property type="match status" value="1"/>
</dbReference>
<dbReference type="GO" id="GO:0046983">
    <property type="term" value="F:protein dimerization activity"/>
    <property type="evidence" value="ECO:0007669"/>
    <property type="project" value="InterPro"/>
</dbReference>
<evidence type="ECO:0000256" key="4">
    <source>
        <dbReference type="SAM" id="MobiDB-lite"/>
    </source>
</evidence>
<name>A0A7S2S2T8_9STRA</name>
<dbReference type="PANTHER" id="PTHR13946:SF28">
    <property type="entry name" value="DNA-DIRECTED RNA POLYMERASES I AND III SUBUNIT RPAC2"/>
    <property type="match status" value="1"/>
</dbReference>
<dbReference type="AlphaFoldDB" id="A0A7S2S2T8"/>
<evidence type="ECO:0000313" key="6">
    <source>
        <dbReference type="EMBL" id="CAD9687889.1"/>
    </source>
</evidence>
<organism evidence="6">
    <name type="scientific">Eucampia antarctica</name>
    <dbReference type="NCBI Taxonomy" id="49252"/>
    <lineage>
        <taxon>Eukaryota</taxon>
        <taxon>Sar</taxon>
        <taxon>Stramenopiles</taxon>
        <taxon>Ochrophyta</taxon>
        <taxon>Bacillariophyta</taxon>
        <taxon>Mediophyceae</taxon>
        <taxon>Biddulphiophycidae</taxon>
        <taxon>Hemiaulales</taxon>
        <taxon>Hemiaulaceae</taxon>
        <taxon>Eucampia</taxon>
    </lineage>
</organism>
<evidence type="ECO:0000259" key="5">
    <source>
        <dbReference type="Pfam" id="PF13656"/>
    </source>
</evidence>
<dbReference type="InterPro" id="IPR022905">
    <property type="entry name" value="Rpo11-like"/>
</dbReference>
<comment type="similarity">
    <text evidence="3">Belongs to the archaeal Rpo11/eukaryotic RPB11/RPC19 RNA polymerase subunit family.</text>
</comment>
<reference evidence="6" key="1">
    <citation type="submission" date="2021-01" db="EMBL/GenBank/DDBJ databases">
        <authorList>
            <person name="Corre E."/>
            <person name="Pelletier E."/>
            <person name="Niang G."/>
            <person name="Scheremetjew M."/>
            <person name="Finn R."/>
            <person name="Kale V."/>
            <person name="Holt S."/>
            <person name="Cochrane G."/>
            <person name="Meng A."/>
            <person name="Brown T."/>
            <person name="Cohen L."/>
        </authorList>
    </citation>
    <scope>NUCLEOTIDE SEQUENCE</scope>
    <source>
        <strain evidence="6">CCMP1452</strain>
    </source>
</reference>
<dbReference type="GO" id="GO:0003899">
    <property type="term" value="F:DNA-directed RNA polymerase activity"/>
    <property type="evidence" value="ECO:0007669"/>
    <property type="project" value="InterPro"/>
</dbReference>
<dbReference type="Pfam" id="PF13656">
    <property type="entry name" value="RNA_pol_L_2"/>
    <property type="match status" value="1"/>
</dbReference>
<feature type="domain" description="DNA-directed RNA polymerase RBP11-like dimerisation" evidence="5">
    <location>
        <begin position="28"/>
        <end position="106"/>
    </location>
</feature>
<dbReference type="InterPro" id="IPR036603">
    <property type="entry name" value="RBP11-like"/>
</dbReference>
<dbReference type="InterPro" id="IPR033898">
    <property type="entry name" value="RNAP_AC19"/>
</dbReference>
<dbReference type="GO" id="GO:0005736">
    <property type="term" value="C:RNA polymerase I complex"/>
    <property type="evidence" value="ECO:0007669"/>
    <property type="project" value="TreeGrafter"/>
</dbReference>
<dbReference type="InterPro" id="IPR009025">
    <property type="entry name" value="RBP11-like_dimer"/>
</dbReference>
<protein>
    <recommendedName>
        <fullName evidence="5">DNA-directed RNA polymerase RBP11-like dimerisation domain-containing protein</fullName>
    </recommendedName>
</protein>